<dbReference type="EMBL" id="LJIJ01000945">
    <property type="protein sequence ID" value="ODM93610.1"/>
    <property type="molecule type" value="Genomic_DNA"/>
</dbReference>
<proteinExistence type="inferred from homology"/>
<evidence type="ECO:0000256" key="6">
    <source>
        <dbReference type="ARBA" id="ARBA00022970"/>
    </source>
</evidence>
<evidence type="ECO:0000256" key="14">
    <source>
        <dbReference type="ARBA" id="ARBA00040215"/>
    </source>
</evidence>
<dbReference type="GO" id="GO:0005886">
    <property type="term" value="C:plasma membrane"/>
    <property type="evidence" value="ECO:0007669"/>
    <property type="project" value="TreeGrafter"/>
</dbReference>
<keyword evidence="11" id="KW-0325">Glycoprotein</keyword>
<name>A0A1D2MKT3_ORCCI</name>
<dbReference type="PROSITE" id="PS50267">
    <property type="entry name" value="NA_NEUROTRAN_SYMP_3"/>
    <property type="match status" value="1"/>
</dbReference>
<keyword evidence="12" id="KW-0739">Sodium transport</keyword>
<dbReference type="CDD" id="cd10324">
    <property type="entry name" value="SLC6sbd"/>
    <property type="match status" value="1"/>
</dbReference>
<organism evidence="18 19">
    <name type="scientific">Orchesella cincta</name>
    <name type="common">Springtail</name>
    <name type="synonym">Podura cincta</name>
    <dbReference type="NCBI Taxonomy" id="48709"/>
    <lineage>
        <taxon>Eukaryota</taxon>
        <taxon>Metazoa</taxon>
        <taxon>Ecdysozoa</taxon>
        <taxon>Arthropoda</taxon>
        <taxon>Hexapoda</taxon>
        <taxon>Collembola</taxon>
        <taxon>Entomobryomorpha</taxon>
        <taxon>Entomobryoidea</taxon>
        <taxon>Orchesellidae</taxon>
        <taxon>Orchesellinae</taxon>
        <taxon>Orchesella</taxon>
    </lineage>
</organism>
<protein>
    <recommendedName>
        <fullName evidence="14">Sodium-dependent nutrient amino acid transporter 1</fullName>
    </recommendedName>
</protein>
<feature type="transmembrane region" description="Helical" evidence="17">
    <location>
        <begin position="51"/>
        <end position="69"/>
    </location>
</feature>
<dbReference type="GO" id="GO:0005283">
    <property type="term" value="F:amino acid:sodium symporter activity"/>
    <property type="evidence" value="ECO:0007669"/>
    <property type="project" value="TreeGrafter"/>
</dbReference>
<evidence type="ECO:0000256" key="3">
    <source>
        <dbReference type="ARBA" id="ARBA00022448"/>
    </source>
</evidence>
<feature type="binding site" evidence="15">
    <location>
        <position position="291"/>
    </location>
    <ligand>
        <name>Na(+)</name>
        <dbReference type="ChEBI" id="CHEBI:29101"/>
        <label>1</label>
    </ligand>
</feature>
<comment type="function">
    <text evidence="13">Unusual broad substrate spectrum amino acid:sodium cotransporter that promotes absorption of the D isomers of essential amino acids. Neutral amino acids are the preferred substrates, especially methionine and phenylalanine.</text>
</comment>
<evidence type="ECO:0000313" key="19">
    <source>
        <dbReference type="Proteomes" id="UP000094527"/>
    </source>
</evidence>
<comment type="similarity">
    <text evidence="2">Belongs to the sodium:neurotransmitter symporter (SNF) (TC 2.A.22) family.</text>
</comment>
<keyword evidence="5" id="KW-0769">Symport</keyword>
<dbReference type="PRINTS" id="PR00176">
    <property type="entry name" value="NANEUSMPORT"/>
</dbReference>
<evidence type="ECO:0000256" key="12">
    <source>
        <dbReference type="ARBA" id="ARBA00023201"/>
    </source>
</evidence>
<keyword evidence="4 17" id="KW-0812">Transmembrane</keyword>
<keyword evidence="9" id="KW-0406">Ion transport</keyword>
<dbReference type="PANTHER" id="PTHR11616">
    <property type="entry name" value="SODIUM/CHLORIDE DEPENDENT TRANSPORTER"/>
    <property type="match status" value="1"/>
</dbReference>
<feature type="transmembrane region" description="Helical" evidence="17">
    <location>
        <begin position="236"/>
        <end position="256"/>
    </location>
</feature>
<feature type="transmembrane region" description="Helical" evidence="17">
    <location>
        <begin position="417"/>
        <end position="435"/>
    </location>
</feature>
<feature type="transmembrane region" description="Helical" evidence="17">
    <location>
        <begin position="447"/>
        <end position="471"/>
    </location>
</feature>
<feature type="transmembrane region" description="Helical" evidence="17">
    <location>
        <begin position="81"/>
        <end position="102"/>
    </location>
</feature>
<dbReference type="OMA" id="MITHIVH"/>
<evidence type="ECO:0000256" key="8">
    <source>
        <dbReference type="ARBA" id="ARBA00023053"/>
    </source>
</evidence>
<dbReference type="InterPro" id="IPR037272">
    <property type="entry name" value="SNS_sf"/>
</dbReference>
<dbReference type="InterPro" id="IPR000175">
    <property type="entry name" value="Na/ntran_symport"/>
</dbReference>
<sequence>MLNCGSISVSEDNVPVPKSSTSTAPNLELGVPNDQQELVRERPEWNNQTEFFFSCISVCVGLGNVWRFPITAYTNGGGAFVIVYMVVAMLIGRFIYFLELFVGQFSSNSQIGIWKMVPFFKGVGIVSLISMSSIVIYYVYIMALVLHYLFASILYEKLPWTEYNENWMNYNNNTNGGLNISIPEMYFQYEVVKEINTAEINGLGYPDCKLALYLGISWMMIAGSVRNGVKSSGKVAYFTAIIPYIVMGVFTIRGVILEGGWDGVVYFITPHWNKILEPKIWFEAVIQSFFSLNNGCGANIMFGSHNPFHHDLFKTSIIITLVDTSTSLLAGFTIFTTLGNLAAERGMDVSQVVGEGGPGLVFITYADAIAKFGWFPQLFSVLLFFMLFMLGLGTANSCVGSIVTVLSDSFPNCKWKVLLGCVGVGGFTIGLAYTTPRGLWLMELVSFYSLSFVIFTTTILFLIGVTWVYGVEMLLDDIQFMLGTRPGVIFKICVKFIIPSVMCTILGFMLVSGMTPTYQGLEYPFIALAFGWTITAVTLLILPIAAIHSVMQMSGCSLRKKLIKSFAPTTSWGPRNPEIKRKWIEFTNIRK</sequence>
<evidence type="ECO:0000256" key="15">
    <source>
        <dbReference type="PIRSR" id="PIRSR600175-1"/>
    </source>
</evidence>
<keyword evidence="19" id="KW-1185">Reference proteome</keyword>
<dbReference type="AlphaFoldDB" id="A0A1D2MKT3"/>
<dbReference type="GO" id="GO:0015179">
    <property type="term" value="F:L-amino acid transmembrane transporter activity"/>
    <property type="evidence" value="ECO:0007669"/>
    <property type="project" value="TreeGrafter"/>
</dbReference>
<keyword evidence="15" id="KW-0479">Metal-binding</keyword>
<comment type="caution">
    <text evidence="18">The sequence shown here is derived from an EMBL/GenBank/DDBJ whole genome shotgun (WGS) entry which is preliminary data.</text>
</comment>
<keyword evidence="3" id="KW-0813">Transport</keyword>
<keyword evidence="8 15" id="KW-0915">Sodium</keyword>
<feature type="binding site" evidence="15">
    <location>
        <position position="390"/>
    </location>
    <ligand>
        <name>Na(+)</name>
        <dbReference type="ChEBI" id="CHEBI:29101"/>
        <label>1</label>
    </ligand>
</feature>
<evidence type="ECO:0000256" key="4">
    <source>
        <dbReference type="ARBA" id="ARBA00022692"/>
    </source>
</evidence>
<keyword evidence="7 17" id="KW-1133">Transmembrane helix</keyword>
<feature type="compositionally biased region" description="Polar residues" evidence="16">
    <location>
        <begin position="1"/>
        <end position="11"/>
    </location>
</feature>
<accession>A0A1D2MKT3</accession>
<gene>
    <name evidence="18" type="ORF">Ocin01_13073</name>
</gene>
<evidence type="ECO:0000256" key="13">
    <source>
        <dbReference type="ARBA" id="ARBA00037785"/>
    </source>
</evidence>
<feature type="binding site" evidence="15">
    <location>
        <position position="64"/>
    </location>
    <ligand>
        <name>Na(+)</name>
        <dbReference type="ChEBI" id="CHEBI:29101"/>
        <label>1</label>
    </ligand>
</feature>
<feature type="transmembrane region" description="Helical" evidence="17">
    <location>
        <begin position="523"/>
        <end position="551"/>
    </location>
</feature>
<feature type="transmembrane region" description="Helical" evidence="17">
    <location>
        <begin position="123"/>
        <end position="150"/>
    </location>
</feature>
<dbReference type="GO" id="GO:0089718">
    <property type="term" value="P:amino acid import across plasma membrane"/>
    <property type="evidence" value="ECO:0007669"/>
    <property type="project" value="TreeGrafter"/>
</dbReference>
<keyword evidence="10 17" id="KW-0472">Membrane</keyword>
<comment type="subcellular location">
    <subcellularLocation>
        <location evidence="1">Membrane</location>
        <topology evidence="1">Multi-pass membrane protein</topology>
    </subcellularLocation>
</comment>
<feature type="transmembrane region" description="Helical" evidence="17">
    <location>
        <begin position="210"/>
        <end position="229"/>
    </location>
</feature>
<dbReference type="SUPFAM" id="SSF161070">
    <property type="entry name" value="SNF-like"/>
    <property type="match status" value="1"/>
</dbReference>
<evidence type="ECO:0000256" key="11">
    <source>
        <dbReference type="ARBA" id="ARBA00023180"/>
    </source>
</evidence>
<feature type="transmembrane region" description="Helical" evidence="17">
    <location>
        <begin position="381"/>
        <end position="405"/>
    </location>
</feature>
<evidence type="ECO:0000256" key="2">
    <source>
        <dbReference type="ARBA" id="ARBA00006459"/>
    </source>
</evidence>
<dbReference type="OrthoDB" id="6581954at2759"/>
<feature type="transmembrane region" description="Helical" evidence="17">
    <location>
        <begin position="492"/>
        <end position="511"/>
    </location>
</feature>
<feature type="region of interest" description="Disordered" evidence="16">
    <location>
        <begin position="1"/>
        <end position="25"/>
    </location>
</feature>
<evidence type="ECO:0000256" key="1">
    <source>
        <dbReference type="ARBA" id="ARBA00004141"/>
    </source>
</evidence>
<dbReference type="Pfam" id="PF00209">
    <property type="entry name" value="SNF"/>
    <property type="match status" value="1"/>
</dbReference>
<feature type="binding site" evidence="15">
    <location>
        <position position="60"/>
    </location>
    <ligand>
        <name>Na(+)</name>
        <dbReference type="ChEBI" id="CHEBI:29101"/>
        <label>1</label>
    </ligand>
</feature>
<evidence type="ECO:0000256" key="10">
    <source>
        <dbReference type="ARBA" id="ARBA00023136"/>
    </source>
</evidence>
<evidence type="ECO:0000256" key="9">
    <source>
        <dbReference type="ARBA" id="ARBA00023065"/>
    </source>
</evidence>
<evidence type="ECO:0000256" key="17">
    <source>
        <dbReference type="SAM" id="Phobius"/>
    </source>
</evidence>
<dbReference type="Proteomes" id="UP000094527">
    <property type="component" value="Unassembled WGS sequence"/>
</dbReference>
<keyword evidence="6" id="KW-0029">Amino-acid transport</keyword>
<dbReference type="STRING" id="48709.A0A1D2MKT3"/>
<reference evidence="18 19" key="1">
    <citation type="journal article" date="2016" name="Genome Biol. Evol.">
        <title>Gene Family Evolution Reflects Adaptation to Soil Environmental Stressors in the Genome of the Collembolan Orchesella cincta.</title>
        <authorList>
            <person name="Faddeeva-Vakhrusheva A."/>
            <person name="Derks M.F."/>
            <person name="Anvar S.Y."/>
            <person name="Agamennone V."/>
            <person name="Suring W."/>
            <person name="Smit S."/>
            <person name="van Straalen N.M."/>
            <person name="Roelofs D."/>
        </authorList>
    </citation>
    <scope>NUCLEOTIDE SEQUENCE [LARGE SCALE GENOMIC DNA]</scope>
    <source>
        <tissue evidence="18">Mixed pool</tissue>
    </source>
</reference>
<evidence type="ECO:0000256" key="16">
    <source>
        <dbReference type="SAM" id="MobiDB-lite"/>
    </source>
</evidence>
<dbReference type="GO" id="GO:0046872">
    <property type="term" value="F:metal ion binding"/>
    <property type="evidence" value="ECO:0007669"/>
    <property type="project" value="UniProtKB-KW"/>
</dbReference>
<dbReference type="PANTHER" id="PTHR11616:SF321">
    <property type="entry name" value="SODIUM-DEPENDENT NUTRIENT AMINO ACID TRANSPORTER 1-RELATED"/>
    <property type="match status" value="1"/>
</dbReference>
<evidence type="ECO:0000256" key="7">
    <source>
        <dbReference type="ARBA" id="ARBA00022989"/>
    </source>
</evidence>
<evidence type="ECO:0000256" key="5">
    <source>
        <dbReference type="ARBA" id="ARBA00022847"/>
    </source>
</evidence>
<evidence type="ECO:0000313" key="18">
    <source>
        <dbReference type="EMBL" id="ODM93610.1"/>
    </source>
</evidence>